<dbReference type="AlphaFoldDB" id="A0A813INC8"/>
<reference evidence="4" key="1">
    <citation type="submission" date="2021-02" db="EMBL/GenBank/DDBJ databases">
        <authorList>
            <person name="Dougan E. K."/>
            <person name="Rhodes N."/>
            <person name="Thang M."/>
            <person name="Chan C."/>
        </authorList>
    </citation>
    <scope>NUCLEOTIDE SEQUENCE</scope>
</reference>
<dbReference type="Proteomes" id="UP000626109">
    <property type="component" value="Unassembled WGS sequence"/>
</dbReference>
<keyword evidence="1" id="KW-0808">Transferase</keyword>
<evidence type="ECO:0000313" key="5">
    <source>
        <dbReference type="Proteomes" id="UP000626109"/>
    </source>
</evidence>
<accession>A0A813INC8</accession>
<keyword evidence="2" id="KW-0012">Acyltransferase</keyword>
<dbReference type="SUPFAM" id="SSF55729">
    <property type="entry name" value="Acyl-CoA N-acyltransferases (Nat)"/>
    <property type="match status" value="2"/>
</dbReference>
<dbReference type="PANTHER" id="PTHR43420">
    <property type="entry name" value="ACETYLTRANSFERASE"/>
    <property type="match status" value="1"/>
</dbReference>
<evidence type="ECO:0000256" key="2">
    <source>
        <dbReference type="ARBA" id="ARBA00023315"/>
    </source>
</evidence>
<evidence type="ECO:0000259" key="3">
    <source>
        <dbReference type="PROSITE" id="PS51186"/>
    </source>
</evidence>
<name>A0A813INC8_POLGL</name>
<dbReference type="Gene3D" id="3.40.630.30">
    <property type="match status" value="2"/>
</dbReference>
<feature type="domain" description="N-acetyltransferase" evidence="3">
    <location>
        <begin position="182"/>
        <end position="337"/>
    </location>
</feature>
<dbReference type="Pfam" id="PF00583">
    <property type="entry name" value="Acetyltransf_1"/>
    <property type="match status" value="2"/>
</dbReference>
<dbReference type="PANTHER" id="PTHR43420:SF44">
    <property type="entry name" value="ACETYLTRANSFERASE YPEA"/>
    <property type="match status" value="1"/>
</dbReference>
<comment type="caution">
    <text evidence="4">The sequence shown here is derived from an EMBL/GenBank/DDBJ whole genome shotgun (WGS) entry which is preliminary data.</text>
</comment>
<dbReference type="EMBL" id="CAJNNW010012047">
    <property type="protein sequence ID" value="CAE8653901.1"/>
    <property type="molecule type" value="Genomic_DNA"/>
</dbReference>
<gene>
    <name evidence="4" type="ORF">PGLA2088_LOCUS10679</name>
</gene>
<dbReference type="InterPro" id="IPR016181">
    <property type="entry name" value="Acyl_CoA_acyltransferase"/>
</dbReference>
<sequence>MANLSVDVVTADYRNPEHARALELTLNWHAKDPCGGGAPLDQSILDKIVGELAQVPYAFSVLAFVDEKPAGLVNCFLGFSTFAAKPLVNIHDCFVMPEFRRCGVVNKMLLHVEAIARERGCCKLVLEVLAGNLPAKGAYLKFGFAGYELDPALGGAEFWQKKLALVPEVVSVGATEDDVTTAHVDYLDAESGQSLKLMLGRYAEDPCGGGEPLNQTILDTVVGELAQVPYAFSILAFVDGKPAGLVNCFLGFSTFAAKPLVNIHDCFVMPEFRRHGVGNKMLLHVEAIARERGCCKLVLEVLAGNLPAKGAYLKFGFAGYELDPALGGAEFWQKKLKPL</sequence>
<dbReference type="CDD" id="cd04301">
    <property type="entry name" value="NAT_SF"/>
    <property type="match status" value="2"/>
</dbReference>
<protein>
    <recommendedName>
        <fullName evidence="3">N-acetyltransferase domain-containing protein</fullName>
    </recommendedName>
</protein>
<dbReference type="PROSITE" id="PS51186">
    <property type="entry name" value="GNAT"/>
    <property type="match status" value="2"/>
</dbReference>
<feature type="domain" description="N-acetyltransferase" evidence="3">
    <location>
        <begin position="11"/>
        <end position="164"/>
    </location>
</feature>
<dbReference type="GO" id="GO:0016747">
    <property type="term" value="F:acyltransferase activity, transferring groups other than amino-acyl groups"/>
    <property type="evidence" value="ECO:0007669"/>
    <property type="project" value="InterPro"/>
</dbReference>
<proteinExistence type="predicted"/>
<dbReference type="InterPro" id="IPR000182">
    <property type="entry name" value="GNAT_dom"/>
</dbReference>
<organism evidence="4 5">
    <name type="scientific">Polarella glacialis</name>
    <name type="common">Dinoflagellate</name>
    <dbReference type="NCBI Taxonomy" id="89957"/>
    <lineage>
        <taxon>Eukaryota</taxon>
        <taxon>Sar</taxon>
        <taxon>Alveolata</taxon>
        <taxon>Dinophyceae</taxon>
        <taxon>Suessiales</taxon>
        <taxon>Suessiaceae</taxon>
        <taxon>Polarella</taxon>
    </lineage>
</organism>
<dbReference type="InterPro" id="IPR050680">
    <property type="entry name" value="YpeA/RimI_acetyltransf"/>
</dbReference>
<evidence type="ECO:0000313" key="4">
    <source>
        <dbReference type="EMBL" id="CAE8653901.1"/>
    </source>
</evidence>
<evidence type="ECO:0000256" key="1">
    <source>
        <dbReference type="ARBA" id="ARBA00022679"/>
    </source>
</evidence>